<evidence type="ECO:0000256" key="4">
    <source>
        <dbReference type="ARBA" id="ARBA00022795"/>
    </source>
</evidence>
<dbReference type="GO" id="GO:0045892">
    <property type="term" value="P:negative regulation of DNA-templated transcription"/>
    <property type="evidence" value="ECO:0007669"/>
    <property type="project" value="InterPro"/>
</dbReference>
<evidence type="ECO:0000256" key="3">
    <source>
        <dbReference type="ARBA" id="ARBA00022491"/>
    </source>
</evidence>
<dbReference type="AlphaFoldDB" id="A0A7W4LMP6"/>
<dbReference type="InterPro" id="IPR031316">
    <property type="entry name" value="FlgM_C"/>
</dbReference>
<feature type="region of interest" description="Disordered" evidence="9">
    <location>
        <begin position="1"/>
        <end position="77"/>
    </location>
</feature>
<feature type="compositionally biased region" description="Polar residues" evidence="9">
    <location>
        <begin position="7"/>
        <end position="49"/>
    </location>
</feature>
<evidence type="ECO:0000256" key="5">
    <source>
        <dbReference type="ARBA" id="ARBA00023015"/>
    </source>
</evidence>
<evidence type="ECO:0000256" key="1">
    <source>
        <dbReference type="ARBA" id="ARBA00005322"/>
    </source>
</evidence>
<dbReference type="NCBIfam" id="TIGR03824">
    <property type="entry name" value="FlgM_jcvi"/>
    <property type="match status" value="1"/>
</dbReference>
<evidence type="ECO:0000256" key="7">
    <source>
        <dbReference type="ARBA" id="ARBA00024739"/>
    </source>
</evidence>
<comment type="function">
    <text evidence="7">Responsible for the coupling of flagellin expression to flagellar assembly by preventing expression of the flagellin genes when a component of the middle class of proteins is defective. It negatively regulates flagellar genes by inhibiting the activity of FliA by directly binding to FliA.</text>
</comment>
<dbReference type="GO" id="GO:0044781">
    <property type="term" value="P:bacterial-type flagellum organization"/>
    <property type="evidence" value="ECO:0007669"/>
    <property type="project" value="UniProtKB-KW"/>
</dbReference>
<keyword evidence="5" id="KW-0805">Transcription regulation</keyword>
<feature type="compositionally biased region" description="Polar residues" evidence="9">
    <location>
        <begin position="56"/>
        <end position="67"/>
    </location>
</feature>
<evidence type="ECO:0000256" key="8">
    <source>
        <dbReference type="ARBA" id="ARBA00030117"/>
    </source>
</evidence>
<keyword evidence="12" id="KW-1185">Reference proteome</keyword>
<keyword evidence="4" id="KW-1005">Bacterial flagellum biogenesis</keyword>
<name>A0A7W4LMP6_9GAMM</name>
<keyword evidence="6" id="KW-0804">Transcription</keyword>
<proteinExistence type="inferred from homology"/>
<keyword evidence="3" id="KW-0678">Repressor</keyword>
<evidence type="ECO:0000256" key="9">
    <source>
        <dbReference type="SAM" id="MobiDB-lite"/>
    </source>
</evidence>
<evidence type="ECO:0000256" key="2">
    <source>
        <dbReference type="ARBA" id="ARBA00017823"/>
    </source>
</evidence>
<sequence length="113" mass="12014">MVIDFNRLNNAASTANSGRAGNTQSSSRNEAVSGTQPPAAQATSEQAGTSKPGDSVQLSHDAQQLQKASDKLRDLPTVDKERVAKLKQAIADGSYQVDSQRVAGKLLDFESQR</sequence>
<evidence type="ECO:0000259" key="10">
    <source>
        <dbReference type="Pfam" id="PF04316"/>
    </source>
</evidence>
<dbReference type="SUPFAM" id="SSF101498">
    <property type="entry name" value="Anti-sigma factor FlgM"/>
    <property type="match status" value="1"/>
</dbReference>
<dbReference type="Pfam" id="PF04316">
    <property type="entry name" value="FlgM"/>
    <property type="match status" value="1"/>
</dbReference>
<dbReference type="InterPro" id="IPR007412">
    <property type="entry name" value="FlgM"/>
</dbReference>
<keyword evidence="11" id="KW-0966">Cell projection</keyword>
<accession>A0A7W4LMP6</accession>
<feature type="domain" description="Anti-sigma-28 factor FlgM C-terminal" evidence="10">
    <location>
        <begin position="54"/>
        <end position="108"/>
    </location>
</feature>
<dbReference type="EMBL" id="JACJUD010000004">
    <property type="protein sequence ID" value="MBB2495862.1"/>
    <property type="molecule type" value="Genomic_DNA"/>
</dbReference>
<evidence type="ECO:0000256" key="6">
    <source>
        <dbReference type="ARBA" id="ARBA00023163"/>
    </source>
</evidence>
<keyword evidence="11" id="KW-0969">Cilium</keyword>
<keyword evidence="11" id="KW-0282">Flagellum</keyword>
<evidence type="ECO:0000313" key="11">
    <source>
        <dbReference type="EMBL" id="MBB2495862.1"/>
    </source>
</evidence>
<gene>
    <name evidence="11" type="primary">flgM</name>
    <name evidence="11" type="ORF">H3H51_12605</name>
</gene>
<comment type="caution">
    <text evidence="11">The sequence shown here is derived from an EMBL/GenBank/DDBJ whole genome shotgun (WGS) entry which is preliminary data.</text>
</comment>
<organism evidence="11 12">
    <name type="scientific">Aquipseudomonas ullengensis</name>
    <dbReference type="NCBI Taxonomy" id="2759166"/>
    <lineage>
        <taxon>Bacteria</taxon>
        <taxon>Pseudomonadati</taxon>
        <taxon>Pseudomonadota</taxon>
        <taxon>Gammaproteobacteria</taxon>
        <taxon>Pseudomonadales</taxon>
        <taxon>Pseudomonadaceae</taxon>
        <taxon>Aquipseudomonas</taxon>
    </lineage>
</organism>
<evidence type="ECO:0000313" key="12">
    <source>
        <dbReference type="Proteomes" id="UP000542720"/>
    </source>
</evidence>
<feature type="compositionally biased region" description="Basic and acidic residues" evidence="9">
    <location>
        <begin position="68"/>
        <end position="77"/>
    </location>
</feature>
<comment type="similarity">
    <text evidence="1">Belongs to the FlgM family.</text>
</comment>
<dbReference type="RefSeq" id="WP_183089409.1">
    <property type="nucleotide sequence ID" value="NZ_JACJUD010000004.1"/>
</dbReference>
<dbReference type="InterPro" id="IPR035890">
    <property type="entry name" value="Anti-sigma-28_factor_FlgM_sf"/>
</dbReference>
<protein>
    <recommendedName>
        <fullName evidence="2">Negative regulator of flagellin synthesis</fullName>
    </recommendedName>
    <alternativeName>
        <fullName evidence="8">Anti-sigma-28 factor</fullName>
    </alternativeName>
</protein>
<reference evidence="11 12" key="1">
    <citation type="submission" date="2020-08" db="EMBL/GenBank/DDBJ databases">
        <authorList>
            <person name="Kim C.M."/>
        </authorList>
    </citation>
    <scope>NUCLEOTIDE SEQUENCE [LARGE SCALE GENOMIC DNA]</scope>
    <source>
        <strain evidence="11 12">UL070</strain>
    </source>
</reference>
<dbReference type="Proteomes" id="UP000542720">
    <property type="component" value="Unassembled WGS sequence"/>
</dbReference>